<dbReference type="EMBL" id="MFLS01000028">
    <property type="protein sequence ID" value="OGG71943.1"/>
    <property type="molecule type" value="Genomic_DNA"/>
</dbReference>
<evidence type="ECO:0000313" key="2">
    <source>
        <dbReference type="EMBL" id="OGG71943.1"/>
    </source>
</evidence>
<comment type="caution">
    <text evidence="2">The sequence shown here is derived from an EMBL/GenBank/DDBJ whole genome shotgun (WGS) entry which is preliminary data.</text>
</comment>
<keyword evidence="1" id="KW-0732">Signal</keyword>
<organism evidence="2 3">
    <name type="scientific">Candidatus Kaiserbacteria bacterium RIFCSPHIGHO2_12_FULL_56_13</name>
    <dbReference type="NCBI Taxonomy" id="1798505"/>
    <lineage>
        <taxon>Bacteria</taxon>
        <taxon>Candidatus Kaiseribacteriota</taxon>
    </lineage>
</organism>
<dbReference type="AlphaFoldDB" id="A0A1F6EE47"/>
<name>A0A1F6EE47_9BACT</name>
<proteinExistence type="predicted"/>
<evidence type="ECO:0000256" key="1">
    <source>
        <dbReference type="SAM" id="SignalP"/>
    </source>
</evidence>
<sequence>MRSLITLIVPLLAALLFLTPASAAFEWRNFGTDPFASSHDDAMQDRERVFRESFGFSIACVAEALRVTSQPGATVRLNVGDQLTVMLSGGFVSNPDTVIAFAPVRTGIEYAATAESWTIFCDGVERQILLPEICFNWSLRTPPRGQEVCLTAEFTVVPGDLVRWALLTRRPMPRSGCWEVCDGDVCSSPQTPCDNCNWLGPLSRVPNDRVPLHSGTYTARATRQTISLPLAAGDEYLALCVDREGQGQSDGGVIEPSDWNEFTYALPPQVWPVWRAF</sequence>
<protein>
    <submittedName>
        <fullName evidence="2">Uncharacterized protein</fullName>
    </submittedName>
</protein>
<feature type="chain" id="PRO_5009524136" evidence="1">
    <location>
        <begin position="24"/>
        <end position="277"/>
    </location>
</feature>
<evidence type="ECO:0000313" key="3">
    <source>
        <dbReference type="Proteomes" id="UP000178392"/>
    </source>
</evidence>
<accession>A0A1F6EE47</accession>
<gene>
    <name evidence="2" type="ORF">A3E65_01135</name>
</gene>
<feature type="signal peptide" evidence="1">
    <location>
        <begin position="1"/>
        <end position="23"/>
    </location>
</feature>
<dbReference type="Proteomes" id="UP000178392">
    <property type="component" value="Unassembled WGS sequence"/>
</dbReference>
<reference evidence="2 3" key="1">
    <citation type="journal article" date="2016" name="Nat. Commun.">
        <title>Thousands of microbial genomes shed light on interconnected biogeochemical processes in an aquifer system.</title>
        <authorList>
            <person name="Anantharaman K."/>
            <person name="Brown C.T."/>
            <person name="Hug L.A."/>
            <person name="Sharon I."/>
            <person name="Castelle C.J."/>
            <person name="Probst A.J."/>
            <person name="Thomas B.C."/>
            <person name="Singh A."/>
            <person name="Wilkins M.J."/>
            <person name="Karaoz U."/>
            <person name="Brodie E.L."/>
            <person name="Williams K.H."/>
            <person name="Hubbard S.S."/>
            <person name="Banfield J.F."/>
        </authorList>
    </citation>
    <scope>NUCLEOTIDE SEQUENCE [LARGE SCALE GENOMIC DNA]</scope>
</reference>